<dbReference type="Proteomes" id="UP001152872">
    <property type="component" value="Unassembled WGS sequence"/>
</dbReference>
<dbReference type="AlphaFoldDB" id="A0A9X4MED7"/>
<protein>
    <submittedName>
        <fullName evidence="1">DUF2806 domain-containing protein</fullName>
    </submittedName>
</protein>
<sequence>MSIQTPSENNTSKIERQSDEELTKAADAIGNLWSHVAAPVLKNAIKAFSQLCSSATKIPVAYMEGFESEIRATSEARVNIISASGRQIEEQINVDPEFARVAIQKYGSKIIREQINLDKVCKVAATQLQSEATLPSINSQTAKEIPPIDDDWLNSFEKEASQKSTEEMQLLFGRILASEINQPSSFSIKTVKLIGQLDSRTANLFRLLCSLSISLRLDDNNIIDARVLSLGGNAASNSLQNYGLNFDQLNILQEYGLIISDFNSYMNYSMCVAVGLNVPFPLKYQNRSWGLVPSAERTRGQELRLDGVALSRSGKELLKIVDIETNDSFTAAIKDFFQKQNLSMVEITNQ</sequence>
<dbReference type="Pfam" id="PF10987">
    <property type="entry name" value="DUF2806"/>
    <property type="match status" value="1"/>
</dbReference>
<name>A0A9X4MED7_9CYAN</name>
<dbReference type="InterPro" id="IPR021254">
    <property type="entry name" value="DUF2806"/>
</dbReference>
<gene>
    <name evidence="1" type="ORF">FEV09_08910</name>
</gene>
<evidence type="ECO:0000313" key="2">
    <source>
        <dbReference type="Proteomes" id="UP001152872"/>
    </source>
</evidence>
<comment type="caution">
    <text evidence="1">The sequence shown here is derived from an EMBL/GenBank/DDBJ whole genome shotgun (WGS) entry which is preliminary data.</text>
</comment>
<organism evidence="1 2">
    <name type="scientific">Pseudanabaena catenata USMAC16</name>
    <dbReference type="NCBI Taxonomy" id="1855837"/>
    <lineage>
        <taxon>Bacteria</taxon>
        <taxon>Bacillati</taxon>
        <taxon>Cyanobacteriota</taxon>
        <taxon>Cyanophyceae</taxon>
        <taxon>Pseudanabaenales</taxon>
        <taxon>Pseudanabaenaceae</taxon>
        <taxon>Pseudanabaena</taxon>
    </lineage>
</organism>
<accession>A0A9X4MED7</accession>
<reference evidence="1" key="1">
    <citation type="submission" date="2019-05" db="EMBL/GenBank/DDBJ databases">
        <title>Whole genome sequencing of Pseudanabaena catenata USMAC16.</title>
        <authorList>
            <person name="Khan Z."/>
            <person name="Omar W.M."/>
            <person name="Convey P."/>
            <person name="Merican F."/>
            <person name="Najimudin N."/>
        </authorList>
    </citation>
    <scope>NUCLEOTIDE SEQUENCE</scope>
    <source>
        <strain evidence="1">USMAC16</strain>
    </source>
</reference>
<dbReference type="EMBL" id="VBTY01000058">
    <property type="protein sequence ID" value="MDG3494679.1"/>
    <property type="molecule type" value="Genomic_DNA"/>
</dbReference>
<proteinExistence type="predicted"/>
<evidence type="ECO:0000313" key="1">
    <source>
        <dbReference type="EMBL" id="MDG3494679.1"/>
    </source>
</evidence>
<dbReference type="RefSeq" id="WP_009626765.1">
    <property type="nucleotide sequence ID" value="NZ_VBTY01000058.1"/>
</dbReference>
<keyword evidence="2" id="KW-1185">Reference proteome</keyword>